<dbReference type="Gene3D" id="3.30.420.10">
    <property type="entry name" value="Ribonuclease H-like superfamily/Ribonuclease H"/>
    <property type="match status" value="1"/>
</dbReference>
<protein>
    <submittedName>
        <fullName evidence="1">Uncharacterized protein</fullName>
    </submittedName>
</protein>
<gene>
    <name evidence="1" type="ORF">ILUMI_12578</name>
</gene>
<reference evidence="1" key="1">
    <citation type="submission" date="2019-08" db="EMBL/GenBank/DDBJ databases">
        <title>The genome of the North American firefly Photinus pyralis.</title>
        <authorList>
            <consortium name="Photinus pyralis genome working group"/>
            <person name="Fallon T.R."/>
            <person name="Sander Lower S.E."/>
            <person name="Weng J.-K."/>
        </authorList>
    </citation>
    <scope>NUCLEOTIDE SEQUENCE</scope>
    <source>
        <strain evidence="1">TRF0915ILg1</strain>
        <tissue evidence="1">Whole body</tissue>
    </source>
</reference>
<accession>A0A8K0GC69</accession>
<organism evidence="1 2">
    <name type="scientific">Ignelater luminosus</name>
    <name type="common">Cucubano</name>
    <name type="synonym">Pyrophorus luminosus</name>
    <dbReference type="NCBI Taxonomy" id="2038154"/>
    <lineage>
        <taxon>Eukaryota</taxon>
        <taxon>Metazoa</taxon>
        <taxon>Ecdysozoa</taxon>
        <taxon>Arthropoda</taxon>
        <taxon>Hexapoda</taxon>
        <taxon>Insecta</taxon>
        <taxon>Pterygota</taxon>
        <taxon>Neoptera</taxon>
        <taxon>Endopterygota</taxon>
        <taxon>Coleoptera</taxon>
        <taxon>Polyphaga</taxon>
        <taxon>Elateriformia</taxon>
        <taxon>Elateroidea</taxon>
        <taxon>Elateridae</taxon>
        <taxon>Agrypninae</taxon>
        <taxon>Pyrophorini</taxon>
        <taxon>Ignelater</taxon>
    </lineage>
</organism>
<dbReference type="EMBL" id="VTPC01007856">
    <property type="protein sequence ID" value="KAF2893596.1"/>
    <property type="molecule type" value="Genomic_DNA"/>
</dbReference>
<proteinExistence type="predicted"/>
<comment type="caution">
    <text evidence="1">The sequence shown here is derived from an EMBL/GenBank/DDBJ whole genome shotgun (WGS) entry which is preliminary data.</text>
</comment>
<sequence length="293" mass="32970">MPRTRKIYKISCKEKERKQNRVLAIKKRWRNDKSVLSKKDNILITSLRNNPFGTTRTTMMNTNFPGSKSKVGRPIRKSDIRNRVAAKKPVLTEQHKQAGLSYALNHINHDLICNQKSKRFSVNVWGWVNFRGAGVCWRIDEKFTKRTSLNILENVMLPSIRELFPENDFIYQQDTCPFIKQQHNNNTSTSEDLPAAAVINNNASTSEDLTAAELINNNVSTSEDLPAAEFINNNASTSEDPTSTANTPVVLVASEGEAVDREEKAFCVVCGMESTGTHVGQEFYAIYAKTKGI</sequence>
<dbReference type="GO" id="GO:0003676">
    <property type="term" value="F:nucleic acid binding"/>
    <property type="evidence" value="ECO:0007669"/>
    <property type="project" value="InterPro"/>
</dbReference>
<keyword evidence="2" id="KW-1185">Reference proteome</keyword>
<dbReference type="Proteomes" id="UP000801492">
    <property type="component" value="Unassembled WGS sequence"/>
</dbReference>
<dbReference type="InterPro" id="IPR036397">
    <property type="entry name" value="RNaseH_sf"/>
</dbReference>
<dbReference type="AlphaFoldDB" id="A0A8K0GC69"/>
<evidence type="ECO:0000313" key="2">
    <source>
        <dbReference type="Proteomes" id="UP000801492"/>
    </source>
</evidence>
<name>A0A8K0GC69_IGNLU</name>
<evidence type="ECO:0000313" key="1">
    <source>
        <dbReference type="EMBL" id="KAF2893596.1"/>
    </source>
</evidence>